<protein>
    <submittedName>
        <fullName evidence="7">LemA family</fullName>
    </submittedName>
</protein>
<dbReference type="Pfam" id="PF04011">
    <property type="entry name" value="LemA"/>
    <property type="match status" value="1"/>
</dbReference>
<evidence type="ECO:0000313" key="7">
    <source>
        <dbReference type="EMBL" id="SQI44463.1"/>
    </source>
</evidence>
<name>A0A2X4V019_9GAMM</name>
<evidence type="ECO:0000256" key="4">
    <source>
        <dbReference type="ARBA" id="ARBA00022989"/>
    </source>
</evidence>
<reference evidence="7 8" key="1">
    <citation type="submission" date="2018-06" db="EMBL/GenBank/DDBJ databases">
        <authorList>
            <consortium name="Pathogen Informatics"/>
            <person name="Doyle S."/>
        </authorList>
    </citation>
    <scope>NUCLEOTIDE SEQUENCE [LARGE SCALE GENOMIC DNA]</scope>
    <source>
        <strain evidence="7 8">NCTC12151</strain>
    </source>
</reference>
<dbReference type="InterPro" id="IPR007156">
    <property type="entry name" value="MamQ_LemA"/>
</dbReference>
<dbReference type="PANTHER" id="PTHR34478">
    <property type="entry name" value="PROTEIN LEMA"/>
    <property type="match status" value="1"/>
</dbReference>
<sequence>MIELLIPIGIAVLIIIGGIVIYNGIVGRMNAVARAWADVVVQERQKNSVIPALEKIAAEYKEYEATIMKQVTELRASLKQLDTGAMDLNALSETRSKTTALLNGLYAVAENYPDLKASELYRGLMAEITEQQENIGAAIRIFNRNVEDFNNGIEMFPNSLVNGMFNKKRKLSTFSDSQAESGFEYRPDIH</sequence>
<keyword evidence="4 6" id="KW-1133">Transmembrane helix</keyword>
<dbReference type="RefSeq" id="WP_111741926.1">
    <property type="nucleotide sequence ID" value="NZ_LR698987.1"/>
</dbReference>
<keyword evidence="8" id="KW-1185">Reference proteome</keyword>
<organism evidence="7 8">
    <name type="scientific">Leminorella richardii</name>
    <dbReference type="NCBI Taxonomy" id="158841"/>
    <lineage>
        <taxon>Bacteria</taxon>
        <taxon>Pseudomonadati</taxon>
        <taxon>Pseudomonadota</taxon>
        <taxon>Gammaproteobacteria</taxon>
        <taxon>Enterobacterales</taxon>
        <taxon>Budviciaceae</taxon>
        <taxon>Leminorella</taxon>
    </lineage>
</organism>
<keyword evidence="3 6" id="KW-0812">Transmembrane</keyword>
<feature type="transmembrane region" description="Helical" evidence="6">
    <location>
        <begin position="6"/>
        <end position="25"/>
    </location>
</feature>
<evidence type="ECO:0000256" key="5">
    <source>
        <dbReference type="ARBA" id="ARBA00023136"/>
    </source>
</evidence>
<dbReference type="Gene3D" id="1.20.1440.20">
    <property type="entry name" value="LemA-like domain"/>
    <property type="match status" value="1"/>
</dbReference>
<dbReference type="EMBL" id="LS483470">
    <property type="protein sequence ID" value="SQI44463.1"/>
    <property type="molecule type" value="Genomic_DNA"/>
</dbReference>
<evidence type="ECO:0000256" key="6">
    <source>
        <dbReference type="SAM" id="Phobius"/>
    </source>
</evidence>
<evidence type="ECO:0000256" key="3">
    <source>
        <dbReference type="ARBA" id="ARBA00022692"/>
    </source>
</evidence>
<evidence type="ECO:0000256" key="2">
    <source>
        <dbReference type="ARBA" id="ARBA00008854"/>
    </source>
</evidence>
<keyword evidence="5 6" id="KW-0472">Membrane</keyword>
<dbReference type="GO" id="GO:0016020">
    <property type="term" value="C:membrane"/>
    <property type="evidence" value="ECO:0007669"/>
    <property type="project" value="UniProtKB-SubCell"/>
</dbReference>
<dbReference type="PANTHER" id="PTHR34478:SF2">
    <property type="entry name" value="MEMBRANE PROTEIN"/>
    <property type="match status" value="1"/>
</dbReference>
<dbReference type="Proteomes" id="UP000249005">
    <property type="component" value="Chromosome 1"/>
</dbReference>
<comment type="similarity">
    <text evidence="2">Belongs to the LemA family.</text>
</comment>
<dbReference type="AlphaFoldDB" id="A0A2X4V019"/>
<gene>
    <name evidence="7" type="ORF">NCTC12151_03699</name>
</gene>
<evidence type="ECO:0000256" key="1">
    <source>
        <dbReference type="ARBA" id="ARBA00004167"/>
    </source>
</evidence>
<dbReference type="KEGG" id="lri:NCTC12151_03699"/>
<accession>A0A2X4V019</accession>
<comment type="subcellular location">
    <subcellularLocation>
        <location evidence="1">Membrane</location>
        <topology evidence="1">Single-pass membrane protein</topology>
    </subcellularLocation>
</comment>
<dbReference type="InterPro" id="IPR023353">
    <property type="entry name" value="LemA-like_dom_sf"/>
</dbReference>
<dbReference type="SUPFAM" id="SSF140478">
    <property type="entry name" value="LemA-like"/>
    <property type="match status" value="1"/>
</dbReference>
<proteinExistence type="inferred from homology"/>
<dbReference type="OrthoDB" id="9804152at2"/>
<evidence type="ECO:0000313" key="8">
    <source>
        <dbReference type="Proteomes" id="UP000249005"/>
    </source>
</evidence>